<dbReference type="EMBL" id="CP060053">
    <property type="protein sequence ID" value="QNE07266.1"/>
    <property type="molecule type" value="Genomic_DNA"/>
</dbReference>
<gene>
    <name evidence="1" type="ORF">H4O24_15225</name>
</gene>
<reference evidence="1 2" key="1">
    <citation type="submission" date="2020-08" db="EMBL/GenBank/DDBJ databases">
        <authorList>
            <person name="Liu G."/>
            <person name="Sun C."/>
        </authorList>
    </citation>
    <scope>NUCLEOTIDE SEQUENCE [LARGE SCALE GENOMIC DNA]</scope>
    <source>
        <strain evidence="1 2">OT19</strain>
        <plasmid evidence="1 2">plas1</plasmid>
    </source>
</reference>
<organism evidence="1 2">
    <name type="scientific">Croceicoccus marinus</name>
    <dbReference type="NCBI Taxonomy" id="450378"/>
    <lineage>
        <taxon>Bacteria</taxon>
        <taxon>Pseudomonadati</taxon>
        <taxon>Pseudomonadota</taxon>
        <taxon>Alphaproteobacteria</taxon>
        <taxon>Sphingomonadales</taxon>
        <taxon>Erythrobacteraceae</taxon>
        <taxon>Croceicoccus</taxon>
    </lineage>
</organism>
<accession>A0A7G6VZV1</accession>
<protein>
    <submittedName>
        <fullName evidence="1">Uncharacterized protein</fullName>
    </submittedName>
</protein>
<proteinExistence type="predicted"/>
<dbReference type="RefSeq" id="WP_157668273.1">
    <property type="nucleotide sequence ID" value="NZ_CP019603.1"/>
</dbReference>
<sequence length="85" mass="9204">MSTITHQSIQRTGWVSKVHAPFAGHCLVEIDVRHGASVKAHVPAEKQDLLASLREAQAAGSCHEFFIVVNDVQLGAGEIVYATHM</sequence>
<geneLocation type="plasmid" evidence="1 2">
    <name>plas1</name>
</geneLocation>
<evidence type="ECO:0000313" key="2">
    <source>
        <dbReference type="Proteomes" id="UP000515297"/>
    </source>
</evidence>
<name>A0A7G6VZV1_9SPHN</name>
<dbReference type="AlphaFoldDB" id="A0A7G6VZV1"/>
<keyword evidence="1" id="KW-0614">Plasmid</keyword>
<dbReference type="Proteomes" id="UP000515297">
    <property type="component" value="Plasmid plas1"/>
</dbReference>
<evidence type="ECO:0000313" key="1">
    <source>
        <dbReference type="EMBL" id="QNE07266.1"/>
    </source>
</evidence>